<organism evidence="2 3">
    <name type="scientific">Striga asiatica</name>
    <name type="common">Asiatic witchweed</name>
    <name type="synonym">Buchnera asiatica</name>
    <dbReference type="NCBI Taxonomy" id="4170"/>
    <lineage>
        <taxon>Eukaryota</taxon>
        <taxon>Viridiplantae</taxon>
        <taxon>Streptophyta</taxon>
        <taxon>Embryophyta</taxon>
        <taxon>Tracheophyta</taxon>
        <taxon>Spermatophyta</taxon>
        <taxon>Magnoliopsida</taxon>
        <taxon>eudicotyledons</taxon>
        <taxon>Gunneridae</taxon>
        <taxon>Pentapetalae</taxon>
        <taxon>asterids</taxon>
        <taxon>lamiids</taxon>
        <taxon>Lamiales</taxon>
        <taxon>Orobanchaceae</taxon>
        <taxon>Buchnereae</taxon>
        <taxon>Striga</taxon>
    </lineage>
</organism>
<evidence type="ECO:0000313" key="2">
    <source>
        <dbReference type="EMBL" id="GER43086.1"/>
    </source>
</evidence>
<accession>A0A5A7QDR8</accession>
<keyword evidence="1" id="KW-0812">Transmembrane</keyword>
<evidence type="ECO:0000313" key="3">
    <source>
        <dbReference type="Proteomes" id="UP000325081"/>
    </source>
</evidence>
<proteinExistence type="predicted"/>
<reference evidence="3" key="1">
    <citation type="journal article" date="2019" name="Curr. Biol.">
        <title>Genome Sequence of Striga asiatica Provides Insight into the Evolution of Plant Parasitism.</title>
        <authorList>
            <person name="Yoshida S."/>
            <person name="Kim S."/>
            <person name="Wafula E.K."/>
            <person name="Tanskanen J."/>
            <person name="Kim Y.M."/>
            <person name="Honaas L."/>
            <person name="Yang Z."/>
            <person name="Spallek T."/>
            <person name="Conn C.E."/>
            <person name="Ichihashi Y."/>
            <person name="Cheong K."/>
            <person name="Cui S."/>
            <person name="Der J.P."/>
            <person name="Gundlach H."/>
            <person name="Jiao Y."/>
            <person name="Hori C."/>
            <person name="Ishida J.K."/>
            <person name="Kasahara H."/>
            <person name="Kiba T."/>
            <person name="Kim M.S."/>
            <person name="Koo N."/>
            <person name="Laohavisit A."/>
            <person name="Lee Y.H."/>
            <person name="Lumba S."/>
            <person name="McCourt P."/>
            <person name="Mortimer J.C."/>
            <person name="Mutuku J.M."/>
            <person name="Nomura T."/>
            <person name="Sasaki-Sekimoto Y."/>
            <person name="Seto Y."/>
            <person name="Wang Y."/>
            <person name="Wakatake T."/>
            <person name="Sakakibara H."/>
            <person name="Demura T."/>
            <person name="Yamaguchi S."/>
            <person name="Yoneyama K."/>
            <person name="Manabe R.I."/>
            <person name="Nelson D.C."/>
            <person name="Schulman A.H."/>
            <person name="Timko M.P."/>
            <person name="dePamphilis C.W."/>
            <person name="Choi D."/>
            <person name="Shirasu K."/>
        </authorList>
    </citation>
    <scope>NUCLEOTIDE SEQUENCE [LARGE SCALE GENOMIC DNA]</scope>
    <source>
        <strain evidence="3">cv. UVA1</strain>
    </source>
</reference>
<comment type="caution">
    <text evidence="2">The sequence shown here is derived from an EMBL/GenBank/DDBJ whole genome shotgun (WGS) entry which is preliminary data.</text>
</comment>
<evidence type="ECO:0000256" key="1">
    <source>
        <dbReference type="SAM" id="Phobius"/>
    </source>
</evidence>
<dbReference type="EMBL" id="BKCP01006515">
    <property type="protein sequence ID" value="GER43086.1"/>
    <property type="molecule type" value="Genomic_DNA"/>
</dbReference>
<keyword evidence="1" id="KW-1133">Transmembrane helix</keyword>
<keyword evidence="3" id="KW-1185">Reference proteome</keyword>
<keyword evidence="1" id="KW-0472">Membrane</keyword>
<protein>
    <submittedName>
        <fullName evidence="2">Holliday junction resolvase RecU</fullName>
    </submittedName>
</protein>
<dbReference type="Proteomes" id="UP000325081">
    <property type="component" value="Unassembled WGS sequence"/>
</dbReference>
<feature type="transmembrane region" description="Helical" evidence="1">
    <location>
        <begin position="67"/>
        <end position="86"/>
    </location>
</feature>
<gene>
    <name evidence="2" type="ORF">STAS_19915</name>
</gene>
<dbReference type="AlphaFoldDB" id="A0A5A7QDR8"/>
<sequence>MIQAFVELDLEDDDVDDGEKRLQIGIMGNENFEEYLSKIMHQRKLPPDKTIRFPATDWTAVLMSGPWAMATFLTAFFFSFRAFLFLPDSFATPLTSSWSAKVPGNKLPSTRFPLGLPFRLSSTASSLMIVLRMLLFGPIRAKAFGLVKVVNANANADLACRIQKKNGKSINYPWKGNSRELNKPIFRVKKQRYRIPVNSKFNSSYDKKQAIPDVASAPFSLTIKQPFENVVPSPQFKSDLPMGQVLKRLRNPTYENSFVPTANDALSHLLR</sequence>
<name>A0A5A7QDR8_STRAF</name>